<accession>A0AAV5W9J7</accession>
<proteinExistence type="predicted"/>
<gene>
    <name evidence="1" type="ORF">PFISCL1PPCAC_18385</name>
</gene>
<dbReference type="EMBL" id="BTSY01000005">
    <property type="protein sequence ID" value="GMT27088.1"/>
    <property type="molecule type" value="Genomic_DNA"/>
</dbReference>
<dbReference type="AlphaFoldDB" id="A0AAV5W9J7"/>
<reference evidence="1" key="1">
    <citation type="submission" date="2023-10" db="EMBL/GenBank/DDBJ databases">
        <title>Genome assembly of Pristionchus species.</title>
        <authorList>
            <person name="Yoshida K."/>
            <person name="Sommer R.J."/>
        </authorList>
    </citation>
    <scope>NUCLEOTIDE SEQUENCE</scope>
    <source>
        <strain evidence="1">RS5133</strain>
    </source>
</reference>
<feature type="non-terminal residue" evidence="1">
    <location>
        <position position="1"/>
    </location>
</feature>
<protein>
    <submittedName>
        <fullName evidence="1">Uncharacterized protein</fullName>
    </submittedName>
</protein>
<dbReference type="Proteomes" id="UP001432322">
    <property type="component" value="Unassembled WGS sequence"/>
</dbReference>
<comment type="caution">
    <text evidence="1">The sequence shown here is derived from an EMBL/GenBank/DDBJ whole genome shotgun (WGS) entry which is preliminary data.</text>
</comment>
<keyword evidence="2" id="KW-1185">Reference proteome</keyword>
<evidence type="ECO:0000313" key="2">
    <source>
        <dbReference type="Proteomes" id="UP001432322"/>
    </source>
</evidence>
<organism evidence="1 2">
    <name type="scientific">Pristionchus fissidentatus</name>
    <dbReference type="NCBI Taxonomy" id="1538716"/>
    <lineage>
        <taxon>Eukaryota</taxon>
        <taxon>Metazoa</taxon>
        <taxon>Ecdysozoa</taxon>
        <taxon>Nematoda</taxon>
        <taxon>Chromadorea</taxon>
        <taxon>Rhabditida</taxon>
        <taxon>Rhabditina</taxon>
        <taxon>Diplogasteromorpha</taxon>
        <taxon>Diplogasteroidea</taxon>
        <taxon>Neodiplogasteridae</taxon>
        <taxon>Pristionchus</taxon>
    </lineage>
</organism>
<evidence type="ECO:0000313" key="1">
    <source>
        <dbReference type="EMBL" id="GMT27088.1"/>
    </source>
</evidence>
<sequence>SNRDTIFWFISIVSPFPTLPPPEFFGLPPNEQRNAALRERRIRINAIKRLLFQATFQLYNRYSGAHRDERITLGNMTDGEKQEVRECFPEFLSGLYEEDEAFFHKDGMREQISGMVYFRLEVLPAFIEFMDQSGQEFSFSLSSIASMETRVRSKMWEFLEEDEAQITRTEMCLGDFVEASDHIWFNKSCVDFTEDIASEYLLED</sequence>
<name>A0AAV5W9J7_9BILA</name>